<dbReference type="EMBL" id="SHKW01000001">
    <property type="protein sequence ID" value="RZU40313.1"/>
    <property type="molecule type" value="Genomic_DNA"/>
</dbReference>
<dbReference type="OrthoDB" id="117226at2"/>
<dbReference type="AlphaFoldDB" id="A0A4Q7YTI9"/>
<name>A0A4Q7YTI9_9BACT</name>
<comment type="caution">
    <text evidence="1">The sequence shown here is derived from an EMBL/GenBank/DDBJ whole genome shotgun (WGS) entry which is preliminary data.</text>
</comment>
<accession>A0A4Q7YTI9</accession>
<dbReference type="Proteomes" id="UP000292958">
    <property type="component" value="Unassembled WGS sequence"/>
</dbReference>
<dbReference type="InterPro" id="IPR008312">
    <property type="entry name" value="T6SS_TssB1"/>
</dbReference>
<protein>
    <submittedName>
        <fullName evidence="1">Type VI secretion system (T6SS) VipA/Hcp2 family protein</fullName>
    </submittedName>
</protein>
<dbReference type="Pfam" id="PF05591">
    <property type="entry name" value="T6SS_VipA"/>
    <property type="match status" value="1"/>
</dbReference>
<gene>
    <name evidence="1" type="ORF">BDD14_1759</name>
</gene>
<evidence type="ECO:0000313" key="2">
    <source>
        <dbReference type="Proteomes" id="UP000292958"/>
    </source>
</evidence>
<keyword evidence="2" id="KW-1185">Reference proteome</keyword>
<sequence length="166" mass="19381">MPIIEVKRQSVRPSVRKVPTSTCAVTMPMTLEQVSREVRTENEEPEMVESLQNAFEKFNPQMKFKGRAGAEEAEFQADLRFRNIKDFEPSNIMTRQEVRAEDGSVAYLRNDLADLKNNIDLMYRLKDRWKLPAVRRAWSNPEQRQQIIAALEQLRDELDKVVEGEK</sequence>
<evidence type="ECO:0000313" key="1">
    <source>
        <dbReference type="EMBL" id="RZU40313.1"/>
    </source>
</evidence>
<dbReference type="RefSeq" id="WP_130418393.1">
    <property type="nucleotide sequence ID" value="NZ_SHKW01000001.1"/>
</dbReference>
<organism evidence="1 2">
    <name type="scientific">Edaphobacter modestus</name>
    <dbReference type="NCBI Taxonomy" id="388466"/>
    <lineage>
        <taxon>Bacteria</taxon>
        <taxon>Pseudomonadati</taxon>
        <taxon>Acidobacteriota</taxon>
        <taxon>Terriglobia</taxon>
        <taxon>Terriglobales</taxon>
        <taxon>Acidobacteriaceae</taxon>
        <taxon>Edaphobacter</taxon>
    </lineage>
</organism>
<reference evidence="1 2" key="1">
    <citation type="submission" date="2019-02" db="EMBL/GenBank/DDBJ databases">
        <title>Genomic Encyclopedia of Archaeal and Bacterial Type Strains, Phase II (KMG-II): from individual species to whole genera.</title>
        <authorList>
            <person name="Goeker M."/>
        </authorList>
    </citation>
    <scope>NUCLEOTIDE SEQUENCE [LARGE SCALE GENOMIC DNA]</scope>
    <source>
        <strain evidence="1 2">DSM 18101</strain>
    </source>
</reference>
<proteinExistence type="predicted"/>